<dbReference type="AlphaFoldDB" id="A0A165DCF0"/>
<sequence>MASDVHSDHARFELCKLELVECIARGVRAFRCNLVSGWSHRAIGTKANSPKPRSRRTHRPYPTRQAVARRPTSGFCHKALPALQPPTSSY</sequence>
<dbReference type="Proteomes" id="UP000076842">
    <property type="component" value="Unassembled WGS sequence"/>
</dbReference>
<accession>A0A165DCF0</accession>
<evidence type="ECO:0000313" key="2">
    <source>
        <dbReference type="EMBL" id="KZT52501.1"/>
    </source>
</evidence>
<dbReference type="InParanoid" id="A0A165DCF0"/>
<evidence type="ECO:0000256" key="1">
    <source>
        <dbReference type="SAM" id="MobiDB-lite"/>
    </source>
</evidence>
<feature type="region of interest" description="Disordered" evidence="1">
    <location>
        <begin position="43"/>
        <end position="90"/>
    </location>
</feature>
<reference evidence="2 3" key="1">
    <citation type="journal article" date="2016" name="Mol. Biol. Evol.">
        <title>Comparative Genomics of Early-Diverging Mushroom-Forming Fungi Provides Insights into the Origins of Lignocellulose Decay Capabilities.</title>
        <authorList>
            <person name="Nagy L.G."/>
            <person name="Riley R."/>
            <person name="Tritt A."/>
            <person name="Adam C."/>
            <person name="Daum C."/>
            <person name="Floudas D."/>
            <person name="Sun H."/>
            <person name="Yadav J.S."/>
            <person name="Pangilinan J."/>
            <person name="Larsson K.H."/>
            <person name="Matsuura K."/>
            <person name="Barry K."/>
            <person name="Labutti K."/>
            <person name="Kuo R."/>
            <person name="Ohm R.A."/>
            <person name="Bhattacharya S.S."/>
            <person name="Shirouzu T."/>
            <person name="Yoshinaga Y."/>
            <person name="Martin F.M."/>
            <person name="Grigoriev I.V."/>
            <person name="Hibbett D.S."/>
        </authorList>
    </citation>
    <scope>NUCLEOTIDE SEQUENCE [LARGE SCALE GENOMIC DNA]</scope>
    <source>
        <strain evidence="2 3">HHB12733</strain>
    </source>
</reference>
<keyword evidence="3" id="KW-1185">Reference proteome</keyword>
<name>A0A165DCF0_9BASI</name>
<organism evidence="2 3">
    <name type="scientific">Calocera cornea HHB12733</name>
    <dbReference type="NCBI Taxonomy" id="1353952"/>
    <lineage>
        <taxon>Eukaryota</taxon>
        <taxon>Fungi</taxon>
        <taxon>Dikarya</taxon>
        <taxon>Basidiomycota</taxon>
        <taxon>Agaricomycotina</taxon>
        <taxon>Dacrymycetes</taxon>
        <taxon>Dacrymycetales</taxon>
        <taxon>Dacrymycetaceae</taxon>
        <taxon>Calocera</taxon>
    </lineage>
</organism>
<gene>
    <name evidence="2" type="ORF">CALCODRAFT_502213</name>
</gene>
<feature type="compositionally biased region" description="Basic residues" evidence="1">
    <location>
        <begin position="52"/>
        <end position="61"/>
    </location>
</feature>
<protein>
    <submittedName>
        <fullName evidence="2">Uncharacterized protein</fullName>
    </submittedName>
</protein>
<proteinExistence type="predicted"/>
<dbReference type="EMBL" id="KV424064">
    <property type="protein sequence ID" value="KZT52501.1"/>
    <property type="molecule type" value="Genomic_DNA"/>
</dbReference>
<evidence type="ECO:0000313" key="3">
    <source>
        <dbReference type="Proteomes" id="UP000076842"/>
    </source>
</evidence>